<keyword evidence="3" id="KW-1185">Reference proteome</keyword>
<evidence type="ECO:0000313" key="2">
    <source>
        <dbReference type="EMBL" id="MDU0341329.1"/>
    </source>
</evidence>
<comment type="caution">
    <text evidence="2">The sequence shown here is derived from an EMBL/GenBank/DDBJ whole genome shotgun (WGS) entry which is preliminary data.</text>
</comment>
<proteinExistence type="predicted"/>
<keyword evidence="2" id="KW-0808">Transferase</keyword>
<organism evidence="2 3">
    <name type="scientific">Bosea rubneri</name>
    <dbReference type="NCBI Taxonomy" id="3075434"/>
    <lineage>
        <taxon>Bacteria</taxon>
        <taxon>Pseudomonadati</taxon>
        <taxon>Pseudomonadota</taxon>
        <taxon>Alphaproteobacteria</taxon>
        <taxon>Hyphomicrobiales</taxon>
        <taxon>Boseaceae</taxon>
        <taxon>Bosea</taxon>
    </lineage>
</organism>
<dbReference type="Proteomes" id="UP001254257">
    <property type="component" value="Unassembled WGS sequence"/>
</dbReference>
<name>A0ABU3S9A9_9HYPH</name>
<dbReference type="GO" id="GO:0032259">
    <property type="term" value="P:methylation"/>
    <property type="evidence" value="ECO:0007669"/>
    <property type="project" value="UniProtKB-KW"/>
</dbReference>
<keyword evidence="2" id="KW-0489">Methyltransferase</keyword>
<dbReference type="InterPro" id="IPR013216">
    <property type="entry name" value="Methyltransf_11"/>
</dbReference>
<dbReference type="GO" id="GO:0008168">
    <property type="term" value="F:methyltransferase activity"/>
    <property type="evidence" value="ECO:0007669"/>
    <property type="project" value="UniProtKB-KW"/>
</dbReference>
<reference evidence="2 3" key="1">
    <citation type="submission" date="2023-09" db="EMBL/GenBank/DDBJ databases">
        <title>Whole genome shotgun sequencing (WGS) of Bosea sp. ZW T0_25, isolated from stored onions (Allium cepa).</title>
        <authorList>
            <person name="Stoll D.A."/>
            <person name="Huch M."/>
        </authorList>
    </citation>
    <scope>NUCLEOTIDE SEQUENCE [LARGE SCALE GENOMIC DNA]</scope>
    <source>
        <strain evidence="2 3">ZW T0_25</strain>
    </source>
</reference>
<protein>
    <submittedName>
        <fullName evidence="2">Methyltransferase domain-containing protein</fullName>
    </submittedName>
</protein>
<gene>
    <name evidence="2" type="ORF">RKE40_15630</name>
</gene>
<dbReference type="InterPro" id="IPR029063">
    <property type="entry name" value="SAM-dependent_MTases_sf"/>
</dbReference>
<feature type="domain" description="Methyltransferase type 11" evidence="1">
    <location>
        <begin position="61"/>
        <end position="116"/>
    </location>
</feature>
<evidence type="ECO:0000313" key="3">
    <source>
        <dbReference type="Proteomes" id="UP001254257"/>
    </source>
</evidence>
<evidence type="ECO:0000259" key="1">
    <source>
        <dbReference type="Pfam" id="PF08241"/>
    </source>
</evidence>
<dbReference type="CDD" id="cd02440">
    <property type="entry name" value="AdoMet_MTases"/>
    <property type="match status" value="1"/>
</dbReference>
<sequence length="272" mass="29911">MHASANDKARVFRKAYLAEVETAQLTVLDVGSAIVDGQSLSNRDVMTNPAWTLRGMDIEPGLNVDIAVADPYDWKEIATGSVDVVTCSEVFEHAEFFWITMLEISRVLKGNGLAFITSPGGGPRHRFPVDCWRFYDDGFPALARYAGLNLLEAQVQWVPAYRKGIQWRDSSAVMQKPVLDAEAARLDAARIAIGKSLRNPRPELTELQTLGAPVSPAPLSAIPAMTGKSAFAAREAELLAGSSVFVRKARLVLRQLREARRIIATPMRDLHL</sequence>
<dbReference type="RefSeq" id="WP_316019156.1">
    <property type="nucleotide sequence ID" value="NZ_JAWDID010000022.1"/>
</dbReference>
<dbReference type="Pfam" id="PF08241">
    <property type="entry name" value="Methyltransf_11"/>
    <property type="match status" value="1"/>
</dbReference>
<accession>A0ABU3S9A9</accession>
<dbReference type="EMBL" id="JAWDID010000022">
    <property type="protein sequence ID" value="MDU0341329.1"/>
    <property type="molecule type" value="Genomic_DNA"/>
</dbReference>
<dbReference type="SUPFAM" id="SSF53335">
    <property type="entry name" value="S-adenosyl-L-methionine-dependent methyltransferases"/>
    <property type="match status" value="1"/>
</dbReference>
<dbReference type="Gene3D" id="3.40.50.150">
    <property type="entry name" value="Vaccinia Virus protein VP39"/>
    <property type="match status" value="1"/>
</dbReference>